<proteinExistence type="predicted"/>
<protein>
    <submittedName>
        <fullName evidence="2">Uncharacterized protein</fullName>
    </submittedName>
</protein>
<dbReference type="Proteomes" id="UP001215598">
    <property type="component" value="Unassembled WGS sequence"/>
</dbReference>
<comment type="caution">
    <text evidence="2">The sequence shown here is derived from an EMBL/GenBank/DDBJ whole genome shotgun (WGS) entry which is preliminary data.</text>
</comment>
<evidence type="ECO:0000313" key="2">
    <source>
        <dbReference type="EMBL" id="KAJ7713614.1"/>
    </source>
</evidence>
<keyword evidence="1" id="KW-0812">Transmembrane</keyword>
<keyword evidence="1" id="KW-1133">Transmembrane helix</keyword>
<evidence type="ECO:0000256" key="1">
    <source>
        <dbReference type="SAM" id="Phobius"/>
    </source>
</evidence>
<name>A0AAD7H6K3_9AGAR</name>
<sequence length="506" mass="54097">MEQTLTATHDTAAAWAGIGSAVAHMWHQKAVPSSVVGVLSAFLYLGNILVLHITTPALFSAVAFNSSQSAKIGTQSLPAFNYSGYSPSNASSIFFDVSDYASRTLTVLPSILGSTANPGLYFGTLYDILDDNLGTGDVTTNATGFNITCGYLTDVGVQFDAQSFSGWLGSSAGQDFFVYPAPTGVITIPGIVSTTGFPDSLIVYTTIPIVDSRGTQSPLTTLDPPFNNSVSAIQIFRCSQTLVNQTAVVDAQSNKILVVEPDILKTTSSWGPYSGPDQYLSYSDMLKPPNPLISAWSLWYSSIPQSDVPINQQAIESLSVAELYLIQRFNLHPPSQNGAPSNVTLHDLENALSILVASMFYTLGNSPPKHGTVEYANNGSLPYFGIQNVTKPVSFLRGTAMVTQISTQGRLDLSIISVSVGLTASVALLLLSLPTSLVNAGSGGDSHTPIGGTGILHSIWLYRNHPELELLLEQVEHPTDQNLREAGMVQTRLVGAQIRHRRYESS</sequence>
<keyword evidence="1" id="KW-0472">Membrane</keyword>
<accession>A0AAD7H6K3</accession>
<dbReference type="EMBL" id="JARKIB010000340">
    <property type="protein sequence ID" value="KAJ7713614.1"/>
    <property type="molecule type" value="Genomic_DNA"/>
</dbReference>
<evidence type="ECO:0000313" key="3">
    <source>
        <dbReference type="Proteomes" id="UP001215598"/>
    </source>
</evidence>
<dbReference type="AlphaFoldDB" id="A0AAD7H6K3"/>
<organism evidence="2 3">
    <name type="scientific">Mycena metata</name>
    <dbReference type="NCBI Taxonomy" id="1033252"/>
    <lineage>
        <taxon>Eukaryota</taxon>
        <taxon>Fungi</taxon>
        <taxon>Dikarya</taxon>
        <taxon>Basidiomycota</taxon>
        <taxon>Agaricomycotina</taxon>
        <taxon>Agaricomycetes</taxon>
        <taxon>Agaricomycetidae</taxon>
        <taxon>Agaricales</taxon>
        <taxon>Marasmiineae</taxon>
        <taxon>Mycenaceae</taxon>
        <taxon>Mycena</taxon>
    </lineage>
</organism>
<keyword evidence="3" id="KW-1185">Reference proteome</keyword>
<feature type="transmembrane region" description="Helical" evidence="1">
    <location>
        <begin position="41"/>
        <end position="64"/>
    </location>
</feature>
<reference evidence="2" key="1">
    <citation type="submission" date="2023-03" db="EMBL/GenBank/DDBJ databases">
        <title>Massive genome expansion in bonnet fungi (Mycena s.s.) driven by repeated elements and novel gene families across ecological guilds.</title>
        <authorList>
            <consortium name="Lawrence Berkeley National Laboratory"/>
            <person name="Harder C.B."/>
            <person name="Miyauchi S."/>
            <person name="Viragh M."/>
            <person name="Kuo A."/>
            <person name="Thoen E."/>
            <person name="Andreopoulos B."/>
            <person name="Lu D."/>
            <person name="Skrede I."/>
            <person name="Drula E."/>
            <person name="Henrissat B."/>
            <person name="Morin E."/>
            <person name="Kohler A."/>
            <person name="Barry K."/>
            <person name="LaButti K."/>
            <person name="Morin E."/>
            <person name="Salamov A."/>
            <person name="Lipzen A."/>
            <person name="Mereny Z."/>
            <person name="Hegedus B."/>
            <person name="Baldrian P."/>
            <person name="Stursova M."/>
            <person name="Weitz H."/>
            <person name="Taylor A."/>
            <person name="Grigoriev I.V."/>
            <person name="Nagy L.G."/>
            <person name="Martin F."/>
            <person name="Kauserud H."/>
        </authorList>
    </citation>
    <scope>NUCLEOTIDE SEQUENCE</scope>
    <source>
        <strain evidence="2">CBHHK182m</strain>
    </source>
</reference>
<gene>
    <name evidence="2" type="ORF">B0H16DRAFT_1620824</name>
</gene>